<accession>A0ABS3HVB1</accession>
<keyword evidence="1" id="KW-0812">Transmembrane</keyword>
<feature type="transmembrane region" description="Helical" evidence="1">
    <location>
        <begin position="63"/>
        <end position="82"/>
    </location>
</feature>
<dbReference type="Proteomes" id="UP000664857">
    <property type="component" value="Unassembled WGS sequence"/>
</dbReference>
<keyword evidence="3" id="KW-1185">Reference proteome</keyword>
<evidence type="ECO:0000256" key="1">
    <source>
        <dbReference type="SAM" id="Phobius"/>
    </source>
</evidence>
<sequence>MKIKSLMDVPSALFYPLKEWTEKSITNFNIFVGIGMAFMIFSMVLYYIYASKIGKSDERTSKIHLKSAYFMLMTIIICDLAFPRDYLVNQFFMIKYSLAIFVSGVYLSLQYRKDFK</sequence>
<dbReference type="RefSeq" id="WP_206966779.1">
    <property type="nucleotide sequence ID" value="NZ_JAFLVX010000020.1"/>
</dbReference>
<proteinExistence type="predicted"/>
<name>A0ABS3HVB1_9ENTE</name>
<comment type="caution">
    <text evidence="2">The sequence shown here is derived from an EMBL/GenBank/DDBJ whole genome shotgun (WGS) entry which is preliminary data.</text>
</comment>
<organism evidence="2 3">
    <name type="scientific">Candidatus Vagococcus giribetii</name>
    <dbReference type="NCBI Taxonomy" id="2230876"/>
    <lineage>
        <taxon>Bacteria</taxon>
        <taxon>Bacillati</taxon>
        <taxon>Bacillota</taxon>
        <taxon>Bacilli</taxon>
        <taxon>Lactobacillales</taxon>
        <taxon>Enterococcaceae</taxon>
        <taxon>Vagococcus</taxon>
    </lineage>
</organism>
<feature type="transmembrane region" description="Helical" evidence="1">
    <location>
        <begin position="30"/>
        <end position="51"/>
    </location>
</feature>
<evidence type="ECO:0000313" key="2">
    <source>
        <dbReference type="EMBL" id="MBO0477108.1"/>
    </source>
</evidence>
<keyword evidence="1" id="KW-0472">Membrane</keyword>
<reference evidence="2 3" key="1">
    <citation type="submission" date="2021-03" db="EMBL/GenBank/DDBJ databases">
        <title>Enterococcal diversity collection.</title>
        <authorList>
            <person name="Gilmore M.S."/>
            <person name="Schwartzman J."/>
            <person name="Van Tyne D."/>
            <person name="Martin M."/>
            <person name="Earl A.M."/>
            <person name="Manson A.L."/>
            <person name="Straub T."/>
            <person name="Salamzade R."/>
            <person name="Saavedra J."/>
            <person name="Lebreton F."/>
            <person name="Prichula J."/>
            <person name="Schaufler K."/>
            <person name="Gaca A."/>
            <person name="Sgardioli B."/>
            <person name="Wagenaar J."/>
            <person name="Strong T."/>
        </authorList>
    </citation>
    <scope>NUCLEOTIDE SEQUENCE [LARGE SCALE GENOMIC DNA]</scope>
    <source>
        <strain evidence="2 3">DIV0080</strain>
    </source>
</reference>
<protein>
    <submittedName>
        <fullName evidence="2">DUF2178 domain-containing protein</fullName>
    </submittedName>
</protein>
<gene>
    <name evidence="2" type="ORF">DOK76_08495</name>
</gene>
<evidence type="ECO:0000313" key="3">
    <source>
        <dbReference type="Proteomes" id="UP000664857"/>
    </source>
</evidence>
<feature type="transmembrane region" description="Helical" evidence="1">
    <location>
        <begin position="88"/>
        <end position="109"/>
    </location>
</feature>
<dbReference type="EMBL" id="JAFLVX010000020">
    <property type="protein sequence ID" value="MBO0477108.1"/>
    <property type="molecule type" value="Genomic_DNA"/>
</dbReference>
<keyword evidence="1" id="KW-1133">Transmembrane helix</keyword>